<evidence type="ECO:0000313" key="2">
    <source>
        <dbReference type="Proteomes" id="UP000178656"/>
    </source>
</evidence>
<evidence type="ECO:0000313" key="1">
    <source>
        <dbReference type="EMBL" id="OGF36055.1"/>
    </source>
</evidence>
<dbReference type="EMBL" id="MFGM01000040">
    <property type="protein sequence ID" value="OGF36055.1"/>
    <property type="molecule type" value="Genomic_DNA"/>
</dbReference>
<comment type="caution">
    <text evidence="1">The sequence shown here is derived from an EMBL/GenBank/DDBJ whole genome shotgun (WGS) entry which is preliminary data.</text>
</comment>
<proteinExistence type="predicted"/>
<dbReference type="Proteomes" id="UP000178656">
    <property type="component" value="Unassembled WGS sequence"/>
</dbReference>
<name>A0A1F5TAX4_9BACT</name>
<gene>
    <name evidence="1" type="ORF">A2482_04365</name>
</gene>
<protein>
    <submittedName>
        <fullName evidence="1">Uncharacterized protein</fullName>
    </submittedName>
</protein>
<sequence>MDFGKKQDNAELVKLINDSFLVSDEKKALLEIYSREGASAAFLQKFESALVEKLRQKTETAIGLDKVIETEFARITDDYNKQRASLTEKLQKELADVAPGDVTAKTTLWDAYYVKVDELQKVVAGGIQAVSQKVLIGMTK</sequence>
<reference evidence="1 2" key="1">
    <citation type="journal article" date="2016" name="Nat. Commun.">
        <title>Thousands of microbial genomes shed light on interconnected biogeochemical processes in an aquifer system.</title>
        <authorList>
            <person name="Anantharaman K."/>
            <person name="Brown C.T."/>
            <person name="Hug L.A."/>
            <person name="Sharon I."/>
            <person name="Castelle C.J."/>
            <person name="Probst A.J."/>
            <person name="Thomas B.C."/>
            <person name="Singh A."/>
            <person name="Wilkins M.J."/>
            <person name="Karaoz U."/>
            <person name="Brodie E.L."/>
            <person name="Williams K.H."/>
            <person name="Hubbard S.S."/>
            <person name="Banfield J.F."/>
        </authorList>
    </citation>
    <scope>NUCLEOTIDE SEQUENCE [LARGE SCALE GENOMIC DNA]</scope>
</reference>
<accession>A0A1F5TAX4</accession>
<organism evidence="1 2">
    <name type="scientific">Candidatus Falkowbacteria bacterium RIFOXYC2_FULL_48_21</name>
    <dbReference type="NCBI Taxonomy" id="1798005"/>
    <lineage>
        <taxon>Bacteria</taxon>
        <taxon>Candidatus Falkowiibacteriota</taxon>
    </lineage>
</organism>
<dbReference type="AlphaFoldDB" id="A0A1F5TAX4"/>